<dbReference type="Gene3D" id="1.20.5.2950">
    <property type="match status" value="1"/>
</dbReference>
<dbReference type="GeneID" id="83011206"/>
<dbReference type="OrthoDB" id="88479at2"/>
<evidence type="ECO:0000313" key="2">
    <source>
        <dbReference type="EMBL" id="CUO82053.1"/>
    </source>
</evidence>
<dbReference type="RefSeq" id="WP_042396199.1">
    <property type="nucleotide sequence ID" value="NZ_CYYT01000029.1"/>
</dbReference>
<sequence length="108" mass="11829">MALEAINEIKEAEKKAEMIISEAKQNAKEIVSGATKEADIKYDEIISEAKAKANNLLNAALEEGNSNAEPILKIGEKEIEAIRNMSQDLKDNAINIVVERIVKIHGNS</sequence>
<protein>
    <submittedName>
        <fullName evidence="2">V-type sodium ATP synthase subunit G</fullName>
    </submittedName>
</protein>
<gene>
    <name evidence="2" type="ORF">ERS852470_03460</name>
</gene>
<dbReference type="Proteomes" id="UP000095558">
    <property type="component" value="Unassembled WGS sequence"/>
</dbReference>
<proteinExistence type="predicted"/>
<evidence type="ECO:0000256" key="1">
    <source>
        <dbReference type="SAM" id="Coils"/>
    </source>
</evidence>
<keyword evidence="1" id="KW-0175">Coiled coil</keyword>
<dbReference type="AlphaFoldDB" id="A0A174I4E6"/>
<feature type="coiled-coil region" evidence="1">
    <location>
        <begin position="2"/>
        <end position="29"/>
    </location>
</feature>
<name>A0A174I4E6_9CLOT</name>
<organism evidence="2 3">
    <name type="scientific">Clostridium disporicum</name>
    <dbReference type="NCBI Taxonomy" id="84024"/>
    <lineage>
        <taxon>Bacteria</taxon>
        <taxon>Bacillati</taxon>
        <taxon>Bacillota</taxon>
        <taxon>Clostridia</taxon>
        <taxon>Eubacteriales</taxon>
        <taxon>Clostridiaceae</taxon>
        <taxon>Clostridium</taxon>
    </lineage>
</organism>
<evidence type="ECO:0000313" key="3">
    <source>
        <dbReference type="Proteomes" id="UP000095558"/>
    </source>
</evidence>
<dbReference type="EMBL" id="CYZV01000059">
    <property type="protein sequence ID" value="CUO82053.1"/>
    <property type="molecule type" value="Genomic_DNA"/>
</dbReference>
<accession>A0A174I4E6</accession>
<reference evidence="2 3" key="1">
    <citation type="submission" date="2015-09" db="EMBL/GenBank/DDBJ databases">
        <authorList>
            <consortium name="Pathogen Informatics"/>
        </authorList>
    </citation>
    <scope>NUCLEOTIDE SEQUENCE [LARGE SCALE GENOMIC DNA]</scope>
    <source>
        <strain evidence="2 3">2789STDY5834855</strain>
    </source>
</reference>